<feature type="compositionally biased region" description="Basic and acidic residues" evidence="1">
    <location>
        <begin position="420"/>
        <end position="430"/>
    </location>
</feature>
<feature type="compositionally biased region" description="Low complexity" evidence="1">
    <location>
        <begin position="567"/>
        <end position="583"/>
    </location>
</feature>
<dbReference type="OrthoDB" id="5382952at2759"/>
<feature type="region of interest" description="Disordered" evidence="1">
    <location>
        <begin position="1"/>
        <end position="223"/>
    </location>
</feature>
<feature type="compositionally biased region" description="Polar residues" evidence="1">
    <location>
        <begin position="688"/>
        <end position="717"/>
    </location>
</feature>
<organism evidence="2 3">
    <name type="scientific">Aspergillus wentii DTO 134E9</name>
    <dbReference type="NCBI Taxonomy" id="1073089"/>
    <lineage>
        <taxon>Eukaryota</taxon>
        <taxon>Fungi</taxon>
        <taxon>Dikarya</taxon>
        <taxon>Ascomycota</taxon>
        <taxon>Pezizomycotina</taxon>
        <taxon>Eurotiomycetes</taxon>
        <taxon>Eurotiomycetidae</taxon>
        <taxon>Eurotiales</taxon>
        <taxon>Aspergillaceae</taxon>
        <taxon>Aspergillus</taxon>
        <taxon>Aspergillus subgen. Cremei</taxon>
    </lineage>
</organism>
<dbReference type="RefSeq" id="XP_040685218.1">
    <property type="nucleotide sequence ID" value="XM_040836556.1"/>
</dbReference>
<feature type="compositionally biased region" description="Low complexity" evidence="1">
    <location>
        <begin position="632"/>
        <end position="644"/>
    </location>
</feature>
<dbReference type="EMBL" id="KV878216">
    <property type="protein sequence ID" value="OJJ31541.1"/>
    <property type="molecule type" value="Genomic_DNA"/>
</dbReference>
<feature type="region of interest" description="Disordered" evidence="1">
    <location>
        <begin position="236"/>
        <end position="278"/>
    </location>
</feature>
<dbReference type="VEuPathDB" id="FungiDB:ASPWEDRAFT_45486"/>
<feature type="compositionally biased region" description="Low complexity" evidence="1">
    <location>
        <begin position="461"/>
        <end position="472"/>
    </location>
</feature>
<dbReference type="STRING" id="1073089.A0A1L9R9D9"/>
<evidence type="ECO:0000313" key="2">
    <source>
        <dbReference type="EMBL" id="OJJ31541.1"/>
    </source>
</evidence>
<feature type="compositionally biased region" description="Basic and acidic residues" evidence="1">
    <location>
        <begin position="376"/>
        <end position="398"/>
    </location>
</feature>
<feature type="compositionally biased region" description="Polar residues" evidence="1">
    <location>
        <begin position="645"/>
        <end position="671"/>
    </location>
</feature>
<proteinExistence type="predicted"/>
<dbReference type="GeneID" id="63752404"/>
<feature type="compositionally biased region" description="Polar residues" evidence="1">
    <location>
        <begin position="478"/>
        <end position="505"/>
    </location>
</feature>
<feature type="compositionally biased region" description="Polar residues" evidence="1">
    <location>
        <begin position="313"/>
        <end position="324"/>
    </location>
</feature>
<feature type="compositionally biased region" description="Polar residues" evidence="1">
    <location>
        <begin position="108"/>
        <end position="120"/>
    </location>
</feature>
<feature type="compositionally biased region" description="Polar residues" evidence="1">
    <location>
        <begin position="724"/>
        <end position="734"/>
    </location>
</feature>
<feature type="compositionally biased region" description="Low complexity" evidence="1">
    <location>
        <begin position="19"/>
        <end position="36"/>
    </location>
</feature>
<feature type="compositionally biased region" description="Polar residues" evidence="1">
    <location>
        <begin position="177"/>
        <end position="187"/>
    </location>
</feature>
<feature type="compositionally biased region" description="Polar residues" evidence="1">
    <location>
        <begin position="924"/>
        <end position="938"/>
    </location>
</feature>
<feature type="compositionally biased region" description="Basic and acidic residues" evidence="1">
    <location>
        <begin position="944"/>
        <end position="956"/>
    </location>
</feature>
<evidence type="ECO:0000313" key="3">
    <source>
        <dbReference type="Proteomes" id="UP000184383"/>
    </source>
</evidence>
<feature type="region of interest" description="Disordered" evidence="1">
    <location>
        <begin position="1083"/>
        <end position="1108"/>
    </location>
</feature>
<feature type="compositionally biased region" description="Low complexity" evidence="1">
    <location>
        <begin position="248"/>
        <end position="261"/>
    </location>
</feature>
<feature type="compositionally biased region" description="Polar residues" evidence="1">
    <location>
        <begin position="201"/>
        <end position="221"/>
    </location>
</feature>
<dbReference type="InterPro" id="IPR029063">
    <property type="entry name" value="SAM-dependent_MTases_sf"/>
</dbReference>
<sequence length="1539" mass="167694">MSSSHKSNGGRIPRPKDFASQSRSASSPVTTSSATSGAFPISLFPKPQMNTSSRTSRTLSVSDAAQGSQIPAPSRPVKTTSNSDVRLSFLPRPNTQSLPRASHRSPISPLTTGQTTQSPSGPVAKPQPTPKTDKQASVSNKARNILRRKAPTIGQRAEHTIETARPGKLSVIIPNSVRPTQAMNATPRNPWDQPELARLRTSLSVSQDKTAQKSAEPQPQAIQAPKELASLRTTVNTQNLPPPTPNFPSASTPSTRYSSSPGIWSRGSTPTSVSSYSPGIVQPVKFGYRSRHPSPSQFRLPFFSPISYASPQSDRLEQNASKSPNLEKGAGSSTSLLVQGELEISPKSTGPAKAVTPSNSLLPRRSSLRPSLPTKAKPDAEPAHKKDEIKRPSIDRRASMGATKTLDPSKDSKQQSPRRPSRDGTDRLELEPSPVIRSNVPPKSVTSHKRRESAENSPVRQQQPPSQSAAASVDSLHSRSTSQLTLPTSISPVISRKSPQPQPLTQDPKKKQEVKTPAPKRFGLFPKKSKSDFDRSTLEQIKATRKGPAAGTGHEGYGKYSGRGRKTSTSSNSTRPRSNSLTSAPKPGSSIKGGVKGRPDLNIDNFFLDRLEPVVINGGGMDEAALTRTRSEQSVKSAVSSSGSTINLTKYSKGSHSTGYSTDSLATSTDTIEPEPEPKVSKPGAASDSYQTAGQSSMPVPPESSETTPLTRFNSTAPLPVDNYSLSPPHTSASDHPPLSEKKDEPQSREKSPSKMKGLGMKWSFFQRSHGSGRKNSTPEETPNPSVPQLHATIAPIAANRPVAHYAFVDTDSDPLEEIMHRHEDSPPTEDEPESPVTIPEGLNIRKTRESTLLPEPPKLQGELPRDGCSSPKVYFRKDSTATVNSEKSPERSPKDTRPSRLASVGRIPRVVSRRDRQHKPAMQSFSRPFSYAESPSLTAPVLDKPHERSLSDHSAVDFQPRPYNPGFDVTKPFGDPMQGSVLDFIAGPYAKNEFLKFSPDKGSVVSSASDSERFSAVTAVVPGPSSEPTEDEVWGEYDDLIDHVLSPESPQPEFPGQTDEEEKFELATMASKTLQAELDGNADQNTLPTLPEHPAEAPTRSGNGSIRLRRSRIASALRTSVGPPQPSYDELVAKYGDPQSEDKIHMAHLDNLPAPTQPVEQQPDFIRPPSLKRSQSFETCRQRNTVLFDIAERDREGPTAQTNLRSGSLMTSRWLSFGRVLFSPAHNHVKTGEQERILVIDGLGNDDWSFYCSLTYPHADVYNLNIGPTPSASTHPAAWQPPSNHHTVYHSSFDKQIPFPKGFFAVTVLRFPAACAEKVQDNIVAECKRVLRPGGYMEMSLLDLDMVNMGIRTRKAVRRLKERTYLADANISLKPASDSIQRFLGRHGFDNLRRCMVRIPVAGMIVRSSASSSSTDSSYSNLSMSAAATSTFSLPAKSTLTTSHGKCPSNDTDLSLGDLLSDPSPSNDESIRKIVAKVGRWWYTRCYEIPVLPGGDVDLSIWADRKILRECQRRGTGFRFLIAYAQKPSEVKRRTASV</sequence>
<name>A0A1L9R9D9_ASPWE</name>
<evidence type="ECO:0000256" key="1">
    <source>
        <dbReference type="SAM" id="MobiDB-lite"/>
    </source>
</evidence>
<keyword evidence="3" id="KW-1185">Reference proteome</keyword>
<dbReference type="SUPFAM" id="SSF53335">
    <property type="entry name" value="S-adenosyl-L-methionine-dependent methyltransferases"/>
    <property type="match status" value="1"/>
</dbReference>
<feature type="compositionally biased region" description="Polar residues" evidence="1">
    <location>
        <begin position="266"/>
        <end position="277"/>
    </location>
</feature>
<dbReference type="Proteomes" id="UP000184383">
    <property type="component" value="Unassembled WGS sequence"/>
</dbReference>
<feature type="compositionally biased region" description="Basic and acidic residues" evidence="1">
    <location>
        <begin position="888"/>
        <end position="899"/>
    </location>
</feature>
<feature type="region of interest" description="Disordered" evidence="1">
    <location>
        <begin position="313"/>
        <end position="600"/>
    </location>
</feature>
<feature type="compositionally biased region" description="Low complexity" evidence="1">
    <location>
        <begin position="357"/>
        <end position="373"/>
    </location>
</feature>
<reference evidence="3" key="1">
    <citation type="journal article" date="2017" name="Genome Biol.">
        <title>Comparative genomics reveals high biological diversity and specific adaptations in the industrially and medically important fungal genus Aspergillus.</title>
        <authorList>
            <person name="de Vries R.P."/>
            <person name="Riley R."/>
            <person name="Wiebenga A."/>
            <person name="Aguilar-Osorio G."/>
            <person name="Amillis S."/>
            <person name="Uchima C.A."/>
            <person name="Anderluh G."/>
            <person name="Asadollahi M."/>
            <person name="Askin M."/>
            <person name="Barry K."/>
            <person name="Battaglia E."/>
            <person name="Bayram O."/>
            <person name="Benocci T."/>
            <person name="Braus-Stromeyer S.A."/>
            <person name="Caldana C."/>
            <person name="Canovas D."/>
            <person name="Cerqueira G.C."/>
            <person name="Chen F."/>
            <person name="Chen W."/>
            <person name="Choi C."/>
            <person name="Clum A."/>
            <person name="Dos Santos R.A."/>
            <person name="Damasio A.R."/>
            <person name="Diallinas G."/>
            <person name="Emri T."/>
            <person name="Fekete E."/>
            <person name="Flipphi M."/>
            <person name="Freyberg S."/>
            <person name="Gallo A."/>
            <person name="Gournas C."/>
            <person name="Habgood R."/>
            <person name="Hainaut M."/>
            <person name="Harispe M.L."/>
            <person name="Henrissat B."/>
            <person name="Hilden K.S."/>
            <person name="Hope R."/>
            <person name="Hossain A."/>
            <person name="Karabika E."/>
            <person name="Karaffa L."/>
            <person name="Karanyi Z."/>
            <person name="Krasevec N."/>
            <person name="Kuo A."/>
            <person name="Kusch H."/>
            <person name="LaButti K."/>
            <person name="Lagendijk E.L."/>
            <person name="Lapidus A."/>
            <person name="Levasseur A."/>
            <person name="Lindquist E."/>
            <person name="Lipzen A."/>
            <person name="Logrieco A.F."/>
            <person name="MacCabe A."/>
            <person name="Maekelae M.R."/>
            <person name="Malavazi I."/>
            <person name="Melin P."/>
            <person name="Meyer V."/>
            <person name="Mielnichuk N."/>
            <person name="Miskei M."/>
            <person name="Molnar A.P."/>
            <person name="Mule G."/>
            <person name="Ngan C.Y."/>
            <person name="Orejas M."/>
            <person name="Orosz E."/>
            <person name="Ouedraogo J.P."/>
            <person name="Overkamp K.M."/>
            <person name="Park H.-S."/>
            <person name="Perrone G."/>
            <person name="Piumi F."/>
            <person name="Punt P.J."/>
            <person name="Ram A.F."/>
            <person name="Ramon A."/>
            <person name="Rauscher S."/>
            <person name="Record E."/>
            <person name="Riano-Pachon D.M."/>
            <person name="Robert V."/>
            <person name="Roehrig J."/>
            <person name="Ruller R."/>
            <person name="Salamov A."/>
            <person name="Salih N.S."/>
            <person name="Samson R.A."/>
            <person name="Sandor E."/>
            <person name="Sanguinetti M."/>
            <person name="Schuetze T."/>
            <person name="Sepcic K."/>
            <person name="Shelest E."/>
            <person name="Sherlock G."/>
            <person name="Sophianopoulou V."/>
            <person name="Squina F.M."/>
            <person name="Sun H."/>
            <person name="Susca A."/>
            <person name="Todd R.B."/>
            <person name="Tsang A."/>
            <person name="Unkles S.E."/>
            <person name="van de Wiele N."/>
            <person name="van Rossen-Uffink D."/>
            <person name="Oliveira J.V."/>
            <person name="Vesth T.C."/>
            <person name="Visser J."/>
            <person name="Yu J.-H."/>
            <person name="Zhou M."/>
            <person name="Andersen M.R."/>
            <person name="Archer D.B."/>
            <person name="Baker S.E."/>
            <person name="Benoit I."/>
            <person name="Brakhage A.A."/>
            <person name="Braus G.H."/>
            <person name="Fischer R."/>
            <person name="Frisvad J.C."/>
            <person name="Goldman G.H."/>
            <person name="Houbraken J."/>
            <person name="Oakley B."/>
            <person name="Pocsi I."/>
            <person name="Scazzocchio C."/>
            <person name="Seiboth B."/>
            <person name="vanKuyk P.A."/>
            <person name="Wortman J."/>
            <person name="Dyer P.S."/>
            <person name="Grigoriev I.V."/>
        </authorList>
    </citation>
    <scope>NUCLEOTIDE SEQUENCE [LARGE SCALE GENOMIC DNA]</scope>
    <source>
        <strain evidence="3">DTO 134E9</strain>
    </source>
</reference>
<protein>
    <submittedName>
        <fullName evidence="2">Uncharacterized protein</fullName>
    </submittedName>
</protein>
<feature type="compositionally biased region" description="Basic and acidic residues" evidence="1">
    <location>
        <begin position="738"/>
        <end position="753"/>
    </location>
</feature>
<gene>
    <name evidence="2" type="ORF">ASPWEDRAFT_45486</name>
</gene>
<accession>A0A1L9R9D9</accession>
<feature type="region of interest" description="Disordered" evidence="1">
    <location>
        <begin position="812"/>
        <end position="972"/>
    </location>
</feature>
<feature type="compositionally biased region" description="Polar residues" evidence="1">
    <location>
        <begin position="59"/>
        <end position="85"/>
    </location>
</feature>
<feature type="compositionally biased region" description="Polar residues" evidence="1">
    <location>
        <begin position="766"/>
        <end position="784"/>
    </location>
</feature>
<feature type="region of interest" description="Disordered" evidence="1">
    <location>
        <begin position="627"/>
        <end position="792"/>
    </location>
</feature>